<dbReference type="EMBL" id="JANBUH010000039">
    <property type="protein sequence ID" value="KAJ2756021.1"/>
    <property type="molecule type" value="Genomic_DNA"/>
</dbReference>
<dbReference type="AlphaFoldDB" id="A0A9W8H257"/>
<evidence type="ECO:0000313" key="2">
    <source>
        <dbReference type="Proteomes" id="UP001140011"/>
    </source>
</evidence>
<evidence type="ECO:0000313" key="1">
    <source>
        <dbReference type="EMBL" id="KAJ2756021.1"/>
    </source>
</evidence>
<dbReference type="OrthoDB" id="5526044at2759"/>
<dbReference type="Proteomes" id="UP001140011">
    <property type="component" value="Unassembled WGS sequence"/>
</dbReference>
<proteinExistence type="predicted"/>
<organism evidence="1 2">
    <name type="scientific">Coemansia pectinata</name>
    <dbReference type="NCBI Taxonomy" id="1052879"/>
    <lineage>
        <taxon>Eukaryota</taxon>
        <taxon>Fungi</taxon>
        <taxon>Fungi incertae sedis</taxon>
        <taxon>Zoopagomycota</taxon>
        <taxon>Kickxellomycotina</taxon>
        <taxon>Kickxellomycetes</taxon>
        <taxon>Kickxellales</taxon>
        <taxon>Kickxellaceae</taxon>
        <taxon>Coemansia</taxon>
    </lineage>
</organism>
<name>A0A9W8H257_9FUNG</name>
<comment type="caution">
    <text evidence="1">The sequence shown here is derived from an EMBL/GenBank/DDBJ whole genome shotgun (WGS) entry which is preliminary data.</text>
</comment>
<sequence>MIKVDSMAVFNGQAAEFLLRAPFNDCSLPLARTLMFSFGLWQLEYAKRVLDSLDPAETRANIRAFVGRVKQMAPRANEIRLELVMELAEPPNIVKKYFGSLATQLYQLVDRVELRSYSSLARMELQFHKVRDLVHIKSRDYDEAFASLVRRSASTLQSLNIRICRSGNIAGVIRDESSVYVQYPQLHRLKLDTFIIPEDMTEQVFPGAMPFPKLRHITLDGQYPLGDEAIFRGNAATLEYLSLMISPEKLVLFRERRVFTPTSHPNLRYVRIFQPADVTPNDLNILAVNMDFVLGIGPNALLREVTNIPYRAGIPRMLSLDRNRSCLQYLLLYGTRLDLAQVIILMIDLPRYISDFYALPITRNWKTISVLASRRFKGVLRDGGRAMCAVSGIGLSKI</sequence>
<protein>
    <submittedName>
        <fullName evidence="1">Uncharacterized protein</fullName>
    </submittedName>
</protein>
<gene>
    <name evidence="1" type="ORF">GGI19_001202</name>
</gene>
<accession>A0A9W8H257</accession>
<keyword evidence="2" id="KW-1185">Reference proteome</keyword>
<reference evidence="1" key="1">
    <citation type="submission" date="2022-07" db="EMBL/GenBank/DDBJ databases">
        <title>Phylogenomic reconstructions and comparative analyses of Kickxellomycotina fungi.</title>
        <authorList>
            <person name="Reynolds N.K."/>
            <person name="Stajich J.E."/>
            <person name="Barry K."/>
            <person name="Grigoriev I.V."/>
            <person name="Crous P."/>
            <person name="Smith M.E."/>
        </authorList>
    </citation>
    <scope>NUCLEOTIDE SEQUENCE</scope>
    <source>
        <strain evidence="1">BCRC 34297</strain>
    </source>
</reference>